<dbReference type="EMBL" id="CAEZYK010000083">
    <property type="protein sequence ID" value="CAB4730463.1"/>
    <property type="molecule type" value="Genomic_DNA"/>
</dbReference>
<dbReference type="PANTHER" id="PTHR21299:SF2">
    <property type="entry name" value="CYTIDYLATE KINASE"/>
    <property type="match status" value="1"/>
</dbReference>
<evidence type="ECO:0000313" key="11">
    <source>
        <dbReference type="EMBL" id="CAB4915948.1"/>
    </source>
</evidence>
<dbReference type="GO" id="GO:0015949">
    <property type="term" value="P:nucleobase-containing small molecule interconversion"/>
    <property type="evidence" value="ECO:0007669"/>
    <property type="project" value="TreeGrafter"/>
</dbReference>
<dbReference type="EMBL" id="CAFBPQ010000053">
    <property type="protein sequence ID" value="CAB5030671.1"/>
    <property type="molecule type" value="Genomic_DNA"/>
</dbReference>
<evidence type="ECO:0000256" key="8">
    <source>
        <dbReference type="ARBA" id="ARBA00048478"/>
    </source>
</evidence>
<keyword evidence="6" id="KW-0067">ATP-binding</keyword>
<dbReference type="CDD" id="cd02020">
    <property type="entry name" value="CMPK"/>
    <property type="match status" value="1"/>
</dbReference>
<dbReference type="GO" id="GO:0036431">
    <property type="term" value="F:dCMP kinase activity"/>
    <property type="evidence" value="ECO:0007669"/>
    <property type="project" value="InterPro"/>
</dbReference>
<dbReference type="HAMAP" id="MF_00238">
    <property type="entry name" value="Cytidyl_kinase_type1"/>
    <property type="match status" value="1"/>
</dbReference>
<comment type="catalytic activity">
    <reaction evidence="7">
        <text>dCMP + ATP = dCDP + ADP</text>
        <dbReference type="Rhea" id="RHEA:25094"/>
        <dbReference type="ChEBI" id="CHEBI:30616"/>
        <dbReference type="ChEBI" id="CHEBI:57566"/>
        <dbReference type="ChEBI" id="CHEBI:58593"/>
        <dbReference type="ChEBI" id="CHEBI:456216"/>
        <dbReference type="EC" id="2.7.4.25"/>
    </reaction>
</comment>
<sequence length="227" mass="24373">MVDTHSTNSLKIIAIDGPAGSGKSTVARALSDILGLSVLDTGAMYRSVALVALESGTSLEDFKECARIANEIEINLDHGVRLGSRDIEKEIRGPEVTAAVSKVAAIPEVRVALVARQRQWALNHGGGIVEGRDIGTVVFPNATLKVFLTARDSERARRRQSDEVAAQRSIAVDEVAQEIARRDHLDSTRAASPLVADPDALSVDTSDNTVNEVVAEILRHYSAKDEQ</sequence>
<dbReference type="InterPro" id="IPR027417">
    <property type="entry name" value="P-loop_NTPase"/>
</dbReference>
<keyword evidence="5" id="KW-0418">Kinase</keyword>
<keyword evidence="3" id="KW-0808">Transferase</keyword>
<protein>
    <recommendedName>
        <fullName evidence="2">(d)CMP kinase</fullName>
        <ecNumber evidence="2">2.7.4.25</ecNumber>
    </recommendedName>
</protein>
<reference evidence="12" key="1">
    <citation type="submission" date="2020-05" db="EMBL/GenBank/DDBJ databases">
        <authorList>
            <person name="Chiriac C."/>
            <person name="Salcher M."/>
            <person name="Ghai R."/>
            <person name="Kavagutti S V."/>
        </authorList>
    </citation>
    <scope>NUCLEOTIDE SEQUENCE</scope>
</reference>
<proteinExistence type="inferred from homology"/>
<evidence type="ECO:0000256" key="4">
    <source>
        <dbReference type="ARBA" id="ARBA00022741"/>
    </source>
</evidence>
<evidence type="ECO:0000256" key="2">
    <source>
        <dbReference type="ARBA" id="ARBA00012906"/>
    </source>
</evidence>
<comment type="similarity">
    <text evidence="1">Belongs to the cytidylate kinase family. Type 1 subfamily.</text>
</comment>
<name>A0A6J7ME21_9ZZZZ</name>
<organism evidence="12">
    <name type="scientific">freshwater metagenome</name>
    <dbReference type="NCBI Taxonomy" id="449393"/>
    <lineage>
        <taxon>unclassified sequences</taxon>
        <taxon>metagenomes</taxon>
        <taxon>ecological metagenomes</taxon>
    </lineage>
</organism>
<comment type="catalytic activity">
    <reaction evidence="8">
        <text>CMP + ATP = CDP + ADP</text>
        <dbReference type="Rhea" id="RHEA:11600"/>
        <dbReference type="ChEBI" id="CHEBI:30616"/>
        <dbReference type="ChEBI" id="CHEBI:58069"/>
        <dbReference type="ChEBI" id="CHEBI:60377"/>
        <dbReference type="ChEBI" id="CHEBI:456216"/>
        <dbReference type="EC" id="2.7.4.25"/>
    </reaction>
</comment>
<feature type="domain" description="Cytidylate kinase" evidence="9">
    <location>
        <begin position="13"/>
        <end position="221"/>
    </location>
</feature>
<dbReference type="Gene3D" id="3.40.50.300">
    <property type="entry name" value="P-loop containing nucleotide triphosphate hydrolases"/>
    <property type="match status" value="1"/>
</dbReference>
<evidence type="ECO:0000259" key="9">
    <source>
        <dbReference type="Pfam" id="PF02224"/>
    </source>
</evidence>
<dbReference type="NCBIfam" id="TIGR00017">
    <property type="entry name" value="cmk"/>
    <property type="match status" value="1"/>
</dbReference>
<dbReference type="SUPFAM" id="SSF52540">
    <property type="entry name" value="P-loop containing nucleoside triphosphate hydrolases"/>
    <property type="match status" value="1"/>
</dbReference>
<dbReference type="GO" id="GO:0005829">
    <property type="term" value="C:cytosol"/>
    <property type="evidence" value="ECO:0007669"/>
    <property type="project" value="TreeGrafter"/>
</dbReference>
<evidence type="ECO:0000256" key="3">
    <source>
        <dbReference type="ARBA" id="ARBA00022679"/>
    </source>
</evidence>
<evidence type="ECO:0000313" key="10">
    <source>
        <dbReference type="EMBL" id="CAB4730463.1"/>
    </source>
</evidence>
<accession>A0A6J7ME21</accession>
<evidence type="ECO:0000256" key="1">
    <source>
        <dbReference type="ARBA" id="ARBA00009427"/>
    </source>
</evidence>
<evidence type="ECO:0000256" key="5">
    <source>
        <dbReference type="ARBA" id="ARBA00022777"/>
    </source>
</evidence>
<dbReference type="EMBL" id="CAFBOF010000020">
    <property type="protein sequence ID" value="CAB4978857.1"/>
    <property type="molecule type" value="Genomic_DNA"/>
</dbReference>
<evidence type="ECO:0000313" key="12">
    <source>
        <dbReference type="EMBL" id="CAB4978857.1"/>
    </source>
</evidence>
<dbReference type="GO" id="GO:0005524">
    <property type="term" value="F:ATP binding"/>
    <property type="evidence" value="ECO:0007669"/>
    <property type="project" value="UniProtKB-KW"/>
</dbReference>
<evidence type="ECO:0000313" key="13">
    <source>
        <dbReference type="EMBL" id="CAB5030671.1"/>
    </source>
</evidence>
<evidence type="ECO:0000256" key="6">
    <source>
        <dbReference type="ARBA" id="ARBA00022840"/>
    </source>
</evidence>
<gene>
    <name evidence="10" type="ORF">UFOPK2683_01248</name>
    <name evidence="11" type="ORF">UFOPK3605_01411</name>
    <name evidence="12" type="ORF">UFOPK3897_00982</name>
    <name evidence="13" type="ORF">UFOPK4121_01333</name>
</gene>
<dbReference type="EMBL" id="CAFBMM010000097">
    <property type="protein sequence ID" value="CAB4915948.1"/>
    <property type="molecule type" value="Genomic_DNA"/>
</dbReference>
<dbReference type="InterPro" id="IPR003136">
    <property type="entry name" value="Cytidylate_kin"/>
</dbReference>
<dbReference type="EC" id="2.7.4.25" evidence="2"/>
<evidence type="ECO:0000256" key="7">
    <source>
        <dbReference type="ARBA" id="ARBA00047615"/>
    </source>
</evidence>
<keyword evidence="4" id="KW-0547">Nucleotide-binding</keyword>
<dbReference type="Pfam" id="PF02224">
    <property type="entry name" value="Cytidylate_kin"/>
    <property type="match status" value="1"/>
</dbReference>
<dbReference type="AlphaFoldDB" id="A0A6J7ME21"/>
<dbReference type="InterPro" id="IPR011994">
    <property type="entry name" value="Cytidylate_kinase_dom"/>
</dbReference>
<dbReference type="PANTHER" id="PTHR21299">
    <property type="entry name" value="CYTIDYLATE KINASE/PANTOATE-BETA-ALANINE LIGASE"/>
    <property type="match status" value="1"/>
</dbReference>